<keyword evidence="2" id="KW-0472">Membrane</keyword>
<evidence type="ECO:0000313" key="3">
    <source>
        <dbReference type="EMBL" id="CAH3168666.1"/>
    </source>
</evidence>
<dbReference type="EMBL" id="CALNXK010000146">
    <property type="protein sequence ID" value="CAH3168666.1"/>
    <property type="molecule type" value="Genomic_DNA"/>
</dbReference>
<feature type="transmembrane region" description="Helical" evidence="2">
    <location>
        <begin position="201"/>
        <end position="219"/>
    </location>
</feature>
<keyword evidence="2" id="KW-0812">Transmembrane</keyword>
<comment type="caution">
    <text evidence="3">The sequence shown here is derived from an EMBL/GenBank/DDBJ whole genome shotgun (WGS) entry which is preliminary data.</text>
</comment>
<name>A0ABN8QV55_9CNID</name>
<feature type="non-terminal residue" evidence="3">
    <location>
        <position position="1"/>
    </location>
</feature>
<keyword evidence="2" id="KW-1133">Transmembrane helix</keyword>
<keyword evidence="1" id="KW-0175">Coiled coil</keyword>
<evidence type="ECO:0000313" key="4">
    <source>
        <dbReference type="Proteomes" id="UP001159405"/>
    </source>
</evidence>
<feature type="coiled-coil region" evidence="1">
    <location>
        <begin position="46"/>
        <end position="73"/>
    </location>
</feature>
<sequence>KNESSFPAQQFQNFESKLSSSAEELKRKSLKSEIERAPVKVEKDCEESQKIMVKRKEDELARLDEKINSLKDGSEKFISICRSFKTKISEEMSDGFTHDVIERFLKDIASGTLSEQEAFKSLCDTVNDKMKHAIAKVTTNANEEFKQWDNLMANFSNLSKSKFSAIESQASQLNIPCELPDDKYNPWKDPWSYFTGNFPKVVGLIAVAVAGGGLGFIAAEATLSGLLFSGLGGTGGGAAGFGAGFSLDKIVKKFWPISRRKLNSWKIYLEEQLKKSREDNMKFIDNKIQEIEGLKKRELGNAESKFQREKDELNDEKHPLNQRSNELEMVLLNYYIRIFS</sequence>
<reference evidence="3 4" key="1">
    <citation type="submission" date="2022-05" db="EMBL/GenBank/DDBJ databases">
        <authorList>
            <consortium name="Genoscope - CEA"/>
            <person name="William W."/>
        </authorList>
    </citation>
    <scope>NUCLEOTIDE SEQUENCE [LARGE SCALE GENOMIC DNA]</scope>
</reference>
<dbReference type="Proteomes" id="UP001159405">
    <property type="component" value="Unassembled WGS sequence"/>
</dbReference>
<organism evidence="3 4">
    <name type="scientific">Porites lobata</name>
    <dbReference type="NCBI Taxonomy" id="104759"/>
    <lineage>
        <taxon>Eukaryota</taxon>
        <taxon>Metazoa</taxon>
        <taxon>Cnidaria</taxon>
        <taxon>Anthozoa</taxon>
        <taxon>Hexacorallia</taxon>
        <taxon>Scleractinia</taxon>
        <taxon>Fungiina</taxon>
        <taxon>Poritidae</taxon>
        <taxon>Porites</taxon>
    </lineage>
</organism>
<gene>
    <name evidence="3" type="ORF">PLOB_00009327</name>
</gene>
<feature type="transmembrane region" description="Helical" evidence="2">
    <location>
        <begin position="225"/>
        <end position="247"/>
    </location>
</feature>
<evidence type="ECO:0000256" key="1">
    <source>
        <dbReference type="SAM" id="Coils"/>
    </source>
</evidence>
<proteinExistence type="predicted"/>
<protein>
    <submittedName>
        <fullName evidence="3">Uncharacterized protein</fullName>
    </submittedName>
</protein>
<keyword evidence="4" id="KW-1185">Reference proteome</keyword>
<evidence type="ECO:0000256" key="2">
    <source>
        <dbReference type="SAM" id="Phobius"/>
    </source>
</evidence>
<accession>A0ABN8QV55</accession>